<evidence type="ECO:0000259" key="4">
    <source>
        <dbReference type="Pfam" id="PF11797"/>
    </source>
</evidence>
<keyword evidence="1" id="KW-1133">Transmembrane helix</keyword>
<proteinExistence type="predicted"/>
<dbReference type="KEGG" id="xak:KIMC2_02100"/>
<evidence type="ECO:0000256" key="2">
    <source>
        <dbReference type="SAM" id="SignalP"/>
    </source>
</evidence>
<feature type="chain" id="PRO_5043806947" evidence="2">
    <location>
        <begin position="29"/>
        <end position="368"/>
    </location>
</feature>
<feature type="domain" description="WxL Interacting Protein peptidoglycan binding" evidence="3">
    <location>
        <begin position="53"/>
        <end position="158"/>
    </location>
</feature>
<organism evidence="5 6">
    <name type="scientific">Xylocopilactobacillus apis</name>
    <dbReference type="NCBI Taxonomy" id="2932183"/>
    <lineage>
        <taxon>Bacteria</taxon>
        <taxon>Bacillati</taxon>
        <taxon>Bacillota</taxon>
        <taxon>Bacilli</taxon>
        <taxon>Lactobacillales</taxon>
        <taxon>Lactobacillaceae</taxon>
        <taxon>Xylocopilactobacillus</taxon>
    </lineage>
</organism>
<dbReference type="Pfam" id="PF11797">
    <property type="entry name" value="WxLIP_HBD"/>
    <property type="match status" value="1"/>
</dbReference>
<name>A0AAU9CWI6_9LACO</name>
<keyword evidence="2" id="KW-0732">Signal</keyword>
<keyword evidence="6" id="KW-1185">Reference proteome</keyword>
<dbReference type="InterPro" id="IPR010317">
    <property type="entry name" value="WxLIP_PGBD"/>
</dbReference>
<dbReference type="Pfam" id="PF06030">
    <property type="entry name" value="WxLIP_PGBD"/>
    <property type="match status" value="1"/>
</dbReference>
<sequence>MKKIPKFIYVCGLLFFSLIISNTLIVKAADDNNLQAVMPEISVITDEEGFTKSNNNGFYDINFKPGENIVLGARIQNTVNKKIDVEITPGTVITNQGHIVYGDQSNQMIDKSNKYPFSKMVKKQTVSIEPKGSLEVKIPVNVPKEKFNGTILGNIAFTVLGQDEQTKSRKSLATITNVVRQALVVRLRQGFQPDPDFEIGNPSTGGSLKGPTFTIPIRNVAATYFKENAGTRVHYVVTKENDKNVTYTSTDKNISMAPNSFYNGVISTKGRAIEPGQYNMKISIKYKGKTTRFSKNFVVTKARTKNINKGSTLKSKESKSGFNFLIVAIIFVIILIMLFALYAGMHRAQTKSKTNDQGDRRVRSRSKK</sequence>
<feature type="signal peptide" evidence="2">
    <location>
        <begin position="1"/>
        <end position="28"/>
    </location>
</feature>
<feature type="domain" description="WxL Interacting Protein host binding" evidence="4">
    <location>
        <begin position="174"/>
        <end position="309"/>
    </location>
</feature>
<protein>
    <submittedName>
        <fullName evidence="5">Cell surface protein</fullName>
    </submittedName>
</protein>
<keyword evidence="1" id="KW-0472">Membrane</keyword>
<dbReference type="RefSeq" id="WP_317697145.1">
    <property type="nucleotide sequence ID" value="NZ_AP026801.1"/>
</dbReference>
<feature type="transmembrane region" description="Helical" evidence="1">
    <location>
        <begin position="321"/>
        <end position="343"/>
    </location>
</feature>
<accession>A0AAU9CWI6</accession>
<reference evidence="5 6" key="1">
    <citation type="journal article" date="2023" name="Microbiol. Spectr.">
        <title>Symbiosis of Carpenter Bees with Uncharacterized Lactic Acid Bacteria Showing NAD Auxotrophy.</title>
        <authorList>
            <person name="Kawasaki S."/>
            <person name="Ozawa K."/>
            <person name="Mori T."/>
            <person name="Yamamoto A."/>
            <person name="Ito M."/>
            <person name="Ohkuma M."/>
            <person name="Sakamoto M."/>
            <person name="Matsutani M."/>
        </authorList>
    </citation>
    <scope>NUCLEOTIDE SEQUENCE [LARGE SCALE GENOMIC DNA]</scope>
    <source>
        <strain evidence="5 6">KimC2</strain>
    </source>
</reference>
<gene>
    <name evidence="5" type="ORF">KIMC2_02100</name>
</gene>
<evidence type="ECO:0000259" key="3">
    <source>
        <dbReference type="Pfam" id="PF06030"/>
    </source>
</evidence>
<evidence type="ECO:0000313" key="6">
    <source>
        <dbReference type="Proteomes" id="UP001321804"/>
    </source>
</evidence>
<dbReference type="EMBL" id="AP026801">
    <property type="protein sequence ID" value="BDR55648.1"/>
    <property type="molecule type" value="Genomic_DNA"/>
</dbReference>
<evidence type="ECO:0000256" key="1">
    <source>
        <dbReference type="SAM" id="Phobius"/>
    </source>
</evidence>
<dbReference type="AlphaFoldDB" id="A0AAU9CWI6"/>
<evidence type="ECO:0000313" key="5">
    <source>
        <dbReference type="EMBL" id="BDR55648.1"/>
    </source>
</evidence>
<keyword evidence="1" id="KW-0812">Transmembrane</keyword>
<dbReference type="Proteomes" id="UP001321804">
    <property type="component" value="Chromosome"/>
</dbReference>
<dbReference type="InterPro" id="IPR021759">
    <property type="entry name" value="WxLIP_HBD"/>
</dbReference>